<dbReference type="EMBL" id="CP051480">
    <property type="protein sequence ID" value="QJG66443.1"/>
    <property type="molecule type" value="Genomic_DNA"/>
</dbReference>
<feature type="compositionally biased region" description="Basic and acidic residues" evidence="1">
    <location>
        <begin position="58"/>
        <end position="68"/>
    </location>
</feature>
<proteinExistence type="predicted"/>
<keyword evidence="2" id="KW-0472">Membrane</keyword>
<dbReference type="Proteomes" id="UP000501728">
    <property type="component" value="Chromosome"/>
</dbReference>
<feature type="region of interest" description="Disordered" evidence="1">
    <location>
        <begin position="46"/>
        <end position="68"/>
    </location>
</feature>
<name>A0A858U5C6_9MOLU</name>
<gene>
    <name evidence="3" type="ORF">HGG64_01835</name>
</gene>
<keyword evidence="2" id="KW-0812">Transmembrane</keyword>
<sequence length="68" mass="7393">MKENKRKNSIKLSIVVLGAVIVPILVGVGIGISYATSNKAKIEIQKEKLPNDENGNNSEKDVKENSDN</sequence>
<keyword evidence="4" id="KW-1185">Reference proteome</keyword>
<protein>
    <submittedName>
        <fullName evidence="3">Uncharacterized protein</fullName>
    </submittedName>
</protein>
<evidence type="ECO:0000256" key="1">
    <source>
        <dbReference type="SAM" id="MobiDB-lite"/>
    </source>
</evidence>
<accession>A0A858U5C6</accession>
<organism evidence="3 4">
    <name type="scientific">Mycoplasma phocoeninasale</name>
    <dbReference type="NCBI Taxonomy" id="2726117"/>
    <lineage>
        <taxon>Bacteria</taxon>
        <taxon>Bacillati</taxon>
        <taxon>Mycoplasmatota</taxon>
        <taxon>Mollicutes</taxon>
        <taxon>Mycoplasmataceae</taxon>
        <taxon>Mycoplasma</taxon>
    </lineage>
</organism>
<dbReference type="AlphaFoldDB" id="A0A858U5C6"/>
<evidence type="ECO:0000256" key="2">
    <source>
        <dbReference type="SAM" id="Phobius"/>
    </source>
</evidence>
<keyword evidence="2" id="KW-1133">Transmembrane helix</keyword>
<reference evidence="3 4" key="1">
    <citation type="submission" date="2020-04" db="EMBL/GenBank/DDBJ databases">
        <title>Novel Mycoplasma species detected in Phocoena phocoena (harbor porpoise) from the USA.</title>
        <authorList>
            <person name="Volokhov D.V."/>
        </authorList>
    </citation>
    <scope>NUCLEOTIDE SEQUENCE [LARGE SCALE GENOMIC DNA]</scope>
    <source>
        <strain evidence="3 4">C264-NAS</strain>
    </source>
</reference>
<feature type="transmembrane region" description="Helical" evidence="2">
    <location>
        <begin position="12"/>
        <end position="35"/>
    </location>
</feature>
<evidence type="ECO:0000313" key="3">
    <source>
        <dbReference type="EMBL" id="QJG66443.1"/>
    </source>
</evidence>
<dbReference type="KEGG" id="mphn:HGG64_01835"/>
<evidence type="ECO:0000313" key="4">
    <source>
        <dbReference type="Proteomes" id="UP000501728"/>
    </source>
</evidence>
<dbReference type="RefSeq" id="WP_169580266.1">
    <property type="nucleotide sequence ID" value="NZ_CP051480.1"/>
</dbReference>